<name>A0ABP6UNJ1_9MICO</name>
<protein>
    <submittedName>
        <fullName evidence="1">Uncharacterized protein</fullName>
    </submittedName>
</protein>
<reference evidence="2" key="1">
    <citation type="journal article" date="2019" name="Int. J. Syst. Evol. Microbiol.">
        <title>The Global Catalogue of Microorganisms (GCM) 10K type strain sequencing project: providing services to taxonomists for standard genome sequencing and annotation.</title>
        <authorList>
            <consortium name="The Broad Institute Genomics Platform"/>
            <consortium name="The Broad Institute Genome Sequencing Center for Infectious Disease"/>
            <person name="Wu L."/>
            <person name="Ma J."/>
        </authorList>
    </citation>
    <scope>NUCLEOTIDE SEQUENCE [LARGE SCALE GENOMIC DNA]</scope>
    <source>
        <strain evidence="2">JCM 17459</strain>
    </source>
</reference>
<proteinExistence type="predicted"/>
<organism evidence="1 2">
    <name type="scientific">Georgenia daeguensis</name>
    <dbReference type="NCBI Taxonomy" id="908355"/>
    <lineage>
        <taxon>Bacteria</taxon>
        <taxon>Bacillati</taxon>
        <taxon>Actinomycetota</taxon>
        <taxon>Actinomycetes</taxon>
        <taxon>Micrococcales</taxon>
        <taxon>Bogoriellaceae</taxon>
        <taxon>Georgenia</taxon>
    </lineage>
</organism>
<dbReference type="Proteomes" id="UP001499841">
    <property type="component" value="Unassembled WGS sequence"/>
</dbReference>
<evidence type="ECO:0000313" key="1">
    <source>
        <dbReference type="EMBL" id="GAA3514901.1"/>
    </source>
</evidence>
<evidence type="ECO:0000313" key="2">
    <source>
        <dbReference type="Proteomes" id="UP001499841"/>
    </source>
</evidence>
<comment type="caution">
    <text evidence="1">The sequence shown here is derived from an EMBL/GenBank/DDBJ whole genome shotgun (WGS) entry which is preliminary data.</text>
</comment>
<keyword evidence="2" id="KW-1185">Reference proteome</keyword>
<sequence length="142" mass="14956">MTVASYEWLRDGEFIQGGPATESEASELEINSAGPGALHAPIIVSGFGKSAPGHVLVRLYSNIDEGGAPAGTEERLDCSIPEPPDADMCKWQENVNGLTLTLSPETANPAALTVTSVYVLPLDLRPEGSDKIGVHATWVIAE</sequence>
<accession>A0ABP6UNJ1</accession>
<gene>
    <name evidence="1" type="ORF">GCM10022262_42640</name>
</gene>
<dbReference type="EMBL" id="BAABBA010000065">
    <property type="protein sequence ID" value="GAA3514901.1"/>
    <property type="molecule type" value="Genomic_DNA"/>
</dbReference>